<organism evidence="1 2">
    <name type="scientific">Erythranthe guttata</name>
    <name type="common">Yellow monkey flower</name>
    <name type="synonym">Mimulus guttatus</name>
    <dbReference type="NCBI Taxonomy" id="4155"/>
    <lineage>
        <taxon>Eukaryota</taxon>
        <taxon>Viridiplantae</taxon>
        <taxon>Streptophyta</taxon>
        <taxon>Embryophyta</taxon>
        <taxon>Tracheophyta</taxon>
        <taxon>Spermatophyta</taxon>
        <taxon>Magnoliopsida</taxon>
        <taxon>eudicotyledons</taxon>
        <taxon>Gunneridae</taxon>
        <taxon>Pentapetalae</taxon>
        <taxon>asterids</taxon>
        <taxon>lamiids</taxon>
        <taxon>Lamiales</taxon>
        <taxon>Phrymaceae</taxon>
        <taxon>Erythranthe</taxon>
    </lineage>
</organism>
<keyword evidence="2" id="KW-1185">Reference proteome</keyword>
<sequence length="68" mass="7347">RIYSMLCYAGNSQSVIVDIHLVLSNGVGLAINLQSCDLILLKVFGETSFGVCLLESTRKGKEVMPTIS</sequence>
<evidence type="ECO:0000313" key="2">
    <source>
        <dbReference type="Proteomes" id="UP000030748"/>
    </source>
</evidence>
<dbReference type="AlphaFoldDB" id="A0A022QW70"/>
<proteinExistence type="predicted"/>
<dbReference type="Proteomes" id="UP000030748">
    <property type="component" value="Unassembled WGS sequence"/>
</dbReference>
<dbReference type="EMBL" id="KI630880">
    <property type="protein sequence ID" value="EYU32136.1"/>
    <property type="molecule type" value="Genomic_DNA"/>
</dbReference>
<name>A0A022QW70_ERYGU</name>
<reference evidence="1 2" key="1">
    <citation type="journal article" date="2013" name="Proc. Natl. Acad. Sci. U.S.A.">
        <title>Fine-scale variation in meiotic recombination in Mimulus inferred from population shotgun sequencing.</title>
        <authorList>
            <person name="Hellsten U."/>
            <person name="Wright K.M."/>
            <person name="Jenkins J."/>
            <person name="Shu S."/>
            <person name="Yuan Y."/>
            <person name="Wessler S.R."/>
            <person name="Schmutz J."/>
            <person name="Willis J.H."/>
            <person name="Rokhsar D.S."/>
        </authorList>
    </citation>
    <scope>NUCLEOTIDE SEQUENCE [LARGE SCALE GENOMIC DNA]</scope>
    <source>
        <strain evidence="2">cv. DUN x IM62</strain>
    </source>
</reference>
<feature type="non-terminal residue" evidence="1">
    <location>
        <position position="1"/>
    </location>
</feature>
<gene>
    <name evidence="1" type="ORF">MIMGU_mgv1a0033112mg</name>
</gene>
<evidence type="ECO:0000313" key="1">
    <source>
        <dbReference type="EMBL" id="EYU32136.1"/>
    </source>
</evidence>
<accession>A0A022QW70</accession>
<protein>
    <submittedName>
        <fullName evidence="1">Uncharacterized protein</fullName>
    </submittedName>
</protein>